<keyword evidence="9" id="KW-1185">Reference proteome</keyword>
<feature type="transmembrane region" description="Helical" evidence="6">
    <location>
        <begin position="234"/>
        <end position="257"/>
    </location>
</feature>
<evidence type="ECO:0000256" key="2">
    <source>
        <dbReference type="ARBA" id="ARBA00007362"/>
    </source>
</evidence>
<comment type="caution">
    <text evidence="8">The sequence shown here is derived from an EMBL/GenBank/DDBJ whole genome shotgun (WGS) entry which is preliminary data.</text>
</comment>
<evidence type="ECO:0000256" key="5">
    <source>
        <dbReference type="ARBA" id="ARBA00023136"/>
    </source>
</evidence>
<dbReference type="Pfam" id="PF00892">
    <property type="entry name" value="EamA"/>
    <property type="match status" value="2"/>
</dbReference>
<dbReference type="InterPro" id="IPR037185">
    <property type="entry name" value="EmrE-like"/>
</dbReference>
<feature type="transmembrane region" description="Helical" evidence="6">
    <location>
        <begin position="117"/>
        <end position="137"/>
    </location>
</feature>
<keyword evidence="3 6" id="KW-0812">Transmembrane</keyword>
<feature type="transmembrane region" description="Helical" evidence="6">
    <location>
        <begin position="146"/>
        <end position="163"/>
    </location>
</feature>
<evidence type="ECO:0000256" key="6">
    <source>
        <dbReference type="SAM" id="Phobius"/>
    </source>
</evidence>
<keyword evidence="5 6" id="KW-0472">Membrane</keyword>
<dbReference type="Proteomes" id="UP001232725">
    <property type="component" value="Unassembled WGS sequence"/>
</dbReference>
<dbReference type="RefSeq" id="WP_305995336.1">
    <property type="nucleotide sequence ID" value="NZ_JAVALS010000002.1"/>
</dbReference>
<evidence type="ECO:0000256" key="3">
    <source>
        <dbReference type="ARBA" id="ARBA00022692"/>
    </source>
</evidence>
<feature type="transmembrane region" description="Helical" evidence="6">
    <location>
        <begin position="30"/>
        <end position="49"/>
    </location>
</feature>
<feature type="domain" description="EamA" evidence="7">
    <location>
        <begin position="36"/>
        <end position="160"/>
    </location>
</feature>
<reference evidence="8 9" key="1">
    <citation type="submission" date="2023-08" db="EMBL/GenBank/DDBJ databases">
        <title>Arthrobacter horti sp. nov., isolated from forest soil.</title>
        <authorList>
            <person name="Park M."/>
        </authorList>
    </citation>
    <scope>NUCLEOTIDE SEQUENCE [LARGE SCALE GENOMIC DNA]</scope>
    <source>
        <strain evidence="8 9">YJM1</strain>
    </source>
</reference>
<dbReference type="SUPFAM" id="SSF103481">
    <property type="entry name" value="Multidrug resistance efflux transporter EmrE"/>
    <property type="match status" value="2"/>
</dbReference>
<evidence type="ECO:0000259" key="7">
    <source>
        <dbReference type="Pfam" id="PF00892"/>
    </source>
</evidence>
<evidence type="ECO:0000313" key="9">
    <source>
        <dbReference type="Proteomes" id="UP001232725"/>
    </source>
</evidence>
<evidence type="ECO:0000313" key="8">
    <source>
        <dbReference type="EMBL" id="MDP5226281.1"/>
    </source>
</evidence>
<feature type="transmembrane region" description="Helical" evidence="6">
    <location>
        <begin position="264"/>
        <end position="282"/>
    </location>
</feature>
<proteinExistence type="inferred from homology"/>
<dbReference type="InterPro" id="IPR000620">
    <property type="entry name" value="EamA_dom"/>
</dbReference>
<feature type="transmembrane region" description="Helical" evidence="6">
    <location>
        <begin position="91"/>
        <end position="111"/>
    </location>
</feature>
<evidence type="ECO:0000256" key="4">
    <source>
        <dbReference type="ARBA" id="ARBA00022989"/>
    </source>
</evidence>
<organism evidence="8 9">
    <name type="scientific">Arthrobacter horti</name>
    <dbReference type="NCBI Taxonomy" id="3068273"/>
    <lineage>
        <taxon>Bacteria</taxon>
        <taxon>Bacillati</taxon>
        <taxon>Actinomycetota</taxon>
        <taxon>Actinomycetes</taxon>
        <taxon>Micrococcales</taxon>
        <taxon>Micrococcaceae</taxon>
        <taxon>Arthrobacter</taxon>
    </lineage>
</organism>
<feature type="domain" description="EamA" evidence="7">
    <location>
        <begin position="171"/>
        <end position="304"/>
    </location>
</feature>
<dbReference type="PANTHER" id="PTHR32322">
    <property type="entry name" value="INNER MEMBRANE TRANSPORTER"/>
    <property type="match status" value="1"/>
</dbReference>
<feature type="transmembrane region" description="Helical" evidence="6">
    <location>
        <begin position="169"/>
        <end position="189"/>
    </location>
</feature>
<feature type="transmembrane region" description="Helical" evidence="6">
    <location>
        <begin position="288"/>
        <end position="305"/>
    </location>
</feature>
<feature type="transmembrane region" description="Helical" evidence="6">
    <location>
        <begin position="201"/>
        <end position="222"/>
    </location>
</feature>
<keyword evidence="4 6" id="KW-1133">Transmembrane helix</keyword>
<dbReference type="EMBL" id="JAVALS010000002">
    <property type="protein sequence ID" value="MDP5226281.1"/>
    <property type="molecule type" value="Genomic_DNA"/>
</dbReference>
<dbReference type="InterPro" id="IPR050638">
    <property type="entry name" value="AA-Vitamin_Transporters"/>
</dbReference>
<comment type="subcellular location">
    <subcellularLocation>
        <location evidence="1">Membrane</location>
        <topology evidence="1">Multi-pass membrane protein</topology>
    </subcellularLocation>
</comment>
<dbReference type="PANTHER" id="PTHR32322:SF2">
    <property type="entry name" value="EAMA DOMAIN-CONTAINING PROTEIN"/>
    <property type="match status" value="1"/>
</dbReference>
<name>A0ABT9IL22_9MICC</name>
<gene>
    <name evidence="8" type="ORF">Q9R02_03825</name>
</gene>
<sequence>MSSDAALDEGTAAAAAPSAAKAVRRRPMPLVAVTVLGAMAPLSLGTTYLVTTDFLPAGHPLFAALDRSLPAGLIALLLGRAWPRGVWWFRAILLGLLNIGFFLPLLFISAARLPGGVAATLFAVQPLMVVFLAVAVLREKLVFQRLAWAVIGAVGVALVVLGRSAGLDAVGVLAALVGTGSMALGVVLTKKWGTPNGVRPIAVVGWQLTAGGLFLLPLTLLSEGFPAAVDARGLAGYLWVGVVCGLLSYSLWFWAIGRLPVTRASLLGFLSPLMAAGLGVLVKRETFGPLQLVGLVLAFGAMLLGQRGGRRTGV</sequence>
<evidence type="ECO:0000256" key="1">
    <source>
        <dbReference type="ARBA" id="ARBA00004141"/>
    </source>
</evidence>
<comment type="similarity">
    <text evidence="2">Belongs to the EamA transporter family.</text>
</comment>
<protein>
    <submittedName>
        <fullName evidence="8">EamA family transporter</fullName>
    </submittedName>
</protein>
<accession>A0ABT9IL22</accession>